<reference evidence="1 2" key="1">
    <citation type="journal article" date="2018" name="Sci. Rep.">
        <title>Genomic signatures of local adaptation to the degree of environmental predictability in rotifers.</title>
        <authorList>
            <person name="Franch-Gras L."/>
            <person name="Hahn C."/>
            <person name="Garcia-Roger E.M."/>
            <person name="Carmona M.J."/>
            <person name="Serra M."/>
            <person name="Gomez A."/>
        </authorList>
    </citation>
    <scope>NUCLEOTIDE SEQUENCE [LARGE SCALE GENOMIC DNA]</scope>
    <source>
        <strain evidence="1">HYR1</strain>
    </source>
</reference>
<gene>
    <name evidence="1" type="ORF">BpHYR1_049273</name>
</gene>
<dbReference type="EMBL" id="REGN01004868">
    <property type="protein sequence ID" value="RNA15857.1"/>
    <property type="molecule type" value="Genomic_DNA"/>
</dbReference>
<comment type="caution">
    <text evidence="1">The sequence shown here is derived from an EMBL/GenBank/DDBJ whole genome shotgun (WGS) entry which is preliminary data.</text>
</comment>
<evidence type="ECO:0000313" key="1">
    <source>
        <dbReference type="EMBL" id="RNA15857.1"/>
    </source>
</evidence>
<proteinExistence type="predicted"/>
<keyword evidence="2" id="KW-1185">Reference proteome</keyword>
<accession>A0A3M7QWU8</accession>
<protein>
    <submittedName>
        <fullName evidence="1">Uncharacterized protein</fullName>
    </submittedName>
</protein>
<dbReference type="Proteomes" id="UP000276133">
    <property type="component" value="Unassembled WGS sequence"/>
</dbReference>
<dbReference type="OrthoDB" id="10204274at2759"/>
<name>A0A3M7QWU8_BRAPC</name>
<feature type="non-terminal residue" evidence="1">
    <location>
        <position position="1"/>
    </location>
</feature>
<dbReference type="AlphaFoldDB" id="A0A3M7QWU8"/>
<organism evidence="1 2">
    <name type="scientific">Brachionus plicatilis</name>
    <name type="common">Marine rotifer</name>
    <name type="synonym">Brachionus muelleri</name>
    <dbReference type="NCBI Taxonomy" id="10195"/>
    <lineage>
        <taxon>Eukaryota</taxon>
        <taxon>Metazoa</taxon>
        <taxon>Spiralia</taxon>
        <taxon>Gnathifera</taxon>
        <taxon>Rotifera</taxon>
        <taxon>Eurotatoria</taxon>
        <taxon>Monogononta</taxon>
        <taxon>Pseudotrocha</taxon>
        <taxon>Ploima</taxon>
        <taxon>Brachionidae</taxon>
        <taxon>Brachionus</taxon>
    </lineage>
</organism>
<sequence length="56" mass="6396">QPLFKNRATFEKGSQLDWAFVRLSPIKSDDQQVQLKAKVLDTWFSDHSAIVSTIGF</sequence>
<evidence type="ECO:0000313" key="2">
    <source>
        <dbReference type="Proteomes" id="UP000276133"/>
    </source>
</evidence>